<evidence type="ECO:0000313" key="4">
    <source>
        <dbReference type="RefSeq" id="XP_021855682.2"/>
    </source>
</evidence>
<keyword evidence="3" id="KW-1185">Reference proteome</keyword>
<dbReference type="SUPFAM" id="SSF48445">
    <property type="entry name" value="14-3-3 protein"/>
    <property type="match status" value="1"/>
</dbReference>
<dbReference type="InterPro" id="IPR023410">
    <property type="entry name" value="14-3-3_domain"/>
</dbReference>
<dbReference type="PANTHER" id="PTHR18860">
    <property type="entry name" value="14-3-3 PROTEIN"/>
    <property type="match status" value="1"/>
</dbReference>
<evidence type="ECO:0000256" key="1">
    <source>
        <dbReference type="ARBA" id="ARBA00006141"/>
    </source>
</evidence>
<dbReference type="InterPro" id="IPR000308">
    <property type="entry name" value="14-3-3"/>
</dbReference>
<dbReference type="RefSeq" id="XP_021855682.2">
    <property type="nucleotide sequence ID" value="XM_021999990.2"/>
</dbReference>
<protein>
    <submittedName>
        <fullName evidence="4">14-3-3-like protein</fullName>
    </submittedName>
</protein>
<dbReference type="SMART" id="SM00101">
    <property type="entry name" value="14_3_3"/>
    <property type="match status" value="1"/>
</dbReference>
<feature type="domain" description="14-3-3" evidence="2">
    <location>
        <begin position="1"/>
        <end position="94"/>
    </location>
</feature>
<organism evidence="3 4">
    <name type="scientific">Spinacia oleracea</name>
    <name type="common">Spinach</name>
    <dbReference type="NCBI Taxonomy" id="3562"/>
    <lineage>
        <taxon>Eukaryota</taxon>
        <taxon>Viridiplantae</taxon>
        <taxon>Streptophyta</taxon>
        <taxon>Embryophyta</taxon>
        <taxon>Tracheophyta</taxon>
        <taxon>Spermatophyta</taxon>
        <taxon>Magnoliopsida</taxon>
        <taxon>eudicotyledons</taxon>
        <taxon>Gunneridae</taxon>
        <taxon>Pentapetalae</taxon>
        <taxon>Caryophyllales</taxon>
        <taxon>Chenopodiaceae</taxon>
        <taxon>Chenopodioideae</taxon>
        <taxon>Anserineae</taxon>
        <taxon>Spinacia</taxon>
    </lineage>
</organism>
<name>A0A9R0IUB8_SPIOL</name>
<evidence type="ECO:0000259" key="2">
    <source>
        <dbReference type="SMART" id="SM00101"/>
    </source>
</evidence>
<gene>
    <name evidence="4" type="primary">LOC110795022</name>
</gene>
<dbReference type="PRINTS" id="PR00305">
    <property type="entry name" value="1433ZETA"/>
</dbReference>
<evidence type="ECO:0000313" key="3">
    <source>
        <dbReference type="Proteomes" id="UP000813463"/>
    </source>
</evidence>
<dbReference type="GeneID" id="110795022"/>
<accession>A0A9R0IUB8</accession>
<reference evidence="4" key="2">
    <citation type="submission" date="2025-08" db="UniProtKB">
        <authorList>
            <consortium name="RefSeq"/>
        </authorList>
    </citation>
    <scope>IDENTIFICATION</scope>
    <source>
        <tissue evidence="4">Leaf</tissue>
    </source>
</reference>
<dbReference type="KEGG" id="soe:110795022"/>
<sequence length="94" mass="10639">MVEFMEKVVTAASEGEELTVEEQNLLSVVYKNVIRARRSIKQKEESRGNEDHISVVRDYRSRIENELSDICDGILKLLNTKLVPAASFGDSKVL</sequence>
<dbReference type="Proteomes" id="UP000813463">
    <property type="component" value="Chromosome 2"/>
</dbReference>
<reference evidence="3" key="1">
    <citation type="journal article" date="2021" name="Nat. Commun.">
        <title>Genomic analyses provide insights into spinach domestication and the genetic basis of agronomic traits.</title>
        <authorList>
            <person name="Cai X."/>
            <person name="Sun X."/>
            <person name="Xu C."/>
            <person name="Sun H."/>
            <person name="Wang X."/>
            <person name="Ge C."/>
            <person name="Zhang Z."/>
            <person name="Wang Q."/>
            <person name="Fei Z."/>
            <person name="Jiao C."/>
            <person name="Wang Q."/>
        </authorList>
    </citation>
    <scope>NUCLEOTIDE SEQUENCE [LARGE SCALE GENOMIC DNA]</scope>
    <source>
        <strain evidence="3">cv. Varoflay</strain>
    </source>
</reference>
<dbReference type="InterPro" id="IPR036815">
    <property type="entry name" value="14-3-3_dom_sf"/>
</dbReference>
<comment type="similarity">
    <text evidence="1">Belongs to the 14-3-3 family.</text>
</comment>
<dbReference type="Pfam" id="PF00244">
    <property type="entry name" value="14-3-3"/>
    <property type="match status" value="1"/>
</dbReference>
<dbReference type="AlphaFoldDB" id="A0A9R0IUB8"/>
<dbReference type="Gene3D" id="1.20.190.20">
    <property type="entry name" value="14-3-3 domain"/>
    <property type="match status" value="1"/>
</dbReference>
<proteinExistence type="inferred from homology"/>